<dbReference type="GO" id="GO:0004826">
    <property type="term" value="F:phenylalanine-tRNA ligase activity"/>
    <property type="evidence" value="ECO:0007669"/>
    <property type="project" value="UniProtKB-UniRule"/>
</dbReference>
<comment type="catalytic activity">
    <reaction evidence="12 13">
        <text>tRNA(Phe) + L-phenylalanine + ATP = L-phenylalanyl-tRNA(Phe) + AMP + diphosphate + H(+)</text>
        <dbReference type="Rhea" id="RHEA:19413"/>
        <dbReference type="Rhea" id="RHEA-COMP:9668"/>
        <dbReference type="Rhea" id="RHEA-COMP:9699"/>
        <dbReference type="ChEBI" id="CHEBI:15378"/>
        <dbReference type="ChEBI" id="CHEBI:30616"/>
        <dbReference type="ChEBI" id="CHEBI:33019"/>
        <dbReference type="ChEBI" id="CHEBI:58095"/>
        <dbReference type="ChEBI" id="CHEBI:78442"/>
        <dbReference type="ChEBI" id="CHEBI:78531"/>
        <dbReference type="ChEBI" id="CHEBI:456215"/>
        <dbReference type="EC" id="6.1.1.20"/>
    </reaction>
</comment>
<accession>A0AAE3JFS3</accession>
<dbReference type="InterPro" id="IPR002319">
    <property type="entry name" value="Phenylalanyl-tRNA_Synthase"/>
</dbReference>
<dbReference type="SUPFAM" id="SSF46589">
    <property type="entry name" value="tRNA-binding arm"/>
    <property type="match status" value="1"/>
</dbReference>
<dbReference type="EC" id="6.1.1.20" evidence="13"/>
<dbReference type="InterPro" id="IPR022911">
    <property type="entry name" value="Phe_tRNA_ligase_alpha1_bac"/>
</dbReference>
<evidence type="ECO:0000256" key="6">
    <source>
        <dbReference type="ARBA" id="ARBA00022723"/>
    </source>
</evidence>
<dbReference type="PANTHER" id="PTHR11538:SF41">
    <property type="entry name" value="PHENYLALANINE--TRNA LIGASE, MITOCHONDRIAL"/>
    <property type="match status" value="1"/>
</dbReference>
<evidence type="ECO:0000256" key="10">
    <source>
        <dbReference type="ARBA" id="ARBA00022917"/>
    </source>
</evidence>
<comment type="subunit">
    <text evidence="3 13">Tetramer of two alpha and two beta subunits.</text>
</comment>
<dbReference type="PROSITE" id="PS50862">
    <property type="entry name" value="AA_TRNA_LIGASE_II"/>
    <property type="match status" value="1"/>
</dbReference>
<comment type="similarity">
    <text evidence="2 13">Belongs to the class-II aminoacyl-tRNA synthetase family. Phe-tRNA synthetase alpha subunit type 1 subfamily.</text>
</comment>
<feature type="domain" description="Aminoacyl-transfer RNA synthetases class-II family profile" evidence="14">
    <location>
        <begin position="117"/>
        <end position="330"/>
    </location>
</feature>
<dbReference type="Pfam" id="PF01409">
    <property type="entry name" value="tRNA-synt_2d"/>
    <property type="match status" value="1"/>
</dbReference>
<dbReference type="InterPro" id="IPR004188">
    <property type="entry name" value="Phe-tRNA_ligase_II_N"/>
</dbReference>
<evidence type="ECO:0000313" key="16">
    <source>
        <dbReference type="Proteomes" id="UP001198182"/>
    </source>
</evidence>
<dbReference type="Gene3D" id="3.30.930.10">
    <property type="entry name" value="Bira Bifunctional Protein, Domain 2"/>
    <property type="match status" value="1"/>
</dbReference>
<dbReference type="GO" id="GO:0005524">
    <property type="term" value="F:ATP binding"/>
    <property type="evidence" value="ECO:0007669"/>
    <property type="project" value="UniProtKB-UniRule"/>
</dbReference>
<dbReference type="Pfam" id="PF02912">
    <property type="entry name" value="Phe_tRNA-synt_N"/>
    <property type="match status" value="1"/>
</dbReference>
<dbReference type="InterPro" id="IPR010978">
    <property type="entry name" value="tRNA-bd_arm"/>
</dbReference>
<organism evidence="15 16">
    <name type="scientific">Hominifimenecus microfluidus</name>
    <dbReference type="NCBI Taxonomy" id="2885348"/>
    <lineage>
        <taxon>Bacteria</taxon>
        <taxon>Bacillati</taxon>
        <taxon>Bacillota</taxon>
        <taxon>Clostridia</taxon>
        <taxon>Lachnospirales</taxon>
        <taxon>Lachnospiraceae</taxon>
        <taxon>Hominifimenecus</taxon>
    </lineage>
</organism>
<dbReference type="Proteomes" id="UP001198182">
    <property type="component" value="Unassembled WGS sequence"/>
</dbReference>
<feature type="binding site" evidence="13">
    <location>
        <position position="254"/>
    </location>
    <ligand>
        <name>Mg(2+)</name>
        <dbReference type="ChEBI" id="CHEBI:18420"/>
        <note>shared with beta subunit</note>
    </ligand>
</feature>
<comment type="subcellular location">
    <subcellularLocation>
        <location evidence="1 13">Cytoplasm</location>
    </subcellularLocation>
</comment>
<protein>
    <recommendedName>
        <fullName evidence="13">Phenylalanine--tRNA ligase alpha subunit</fullName>
        <ecNumber evidence="13">6.1.1.20</ecNumber>
    </recommendedName>
    <alternativeName>
        <fullName evidence="13">Phenylalanyl-tRNA synthetase alpha subunit</fullName>
        <shortName evidence="13">PheRS</shortName>
    </alternativeName>
</protein>
<dbReference type="GO" id="GO:0140096">
    <property type="term" value="F:catalytic activity, acting on a protein"/>
    <property type="evidence" value="ECO:0007669"/>
    <property type="project" value="UniProtKB-ARBA"/>
</dbReference>
<keyword evidence="10 13" id="KW-0648">Protein biosynthesis</keyword>
<dbReference type="FunFam" id="3.30.930.10:FF:000003">
    <property type="entry name" value="Phenylalanine--tRNA ligase alpha subunit"/>
    <property type="match status" value="1"/>
</dbReference>
<proteinExistence type="inferred from homology"/>
<reference evidence="15" key="1">
    <citation type="submission" date="2021-10" db="EMBL/GenBank/DDBJ databases">
        <title>Anaerobic single-cell dispensing facilitates the cultivation of human gut bacteria.</title>
        <authorList>
            <person name="Afrizal A."/>
        </authorList>
    </citation>
    <scope>NUCLEOTIDE SEQUENCE</scope>
    <source>
        <strain evidence="15">CLA-AA-H215</strain>
    </source>
</reference>
<comment type="caution">
    <text evidence="15">The sequence shown here is derived from an EMBL/GenBank/DDBJ whole genome shotgun (WGS) entry which is preliminary data.</text>
</comment>
<dbReference type="GO" id="GO:0016740">
    <property type="term" value="F:transferase activity"/>
    <property type="evidence" value="ECO:0007669"/>
    <property type="project" value="UniProtKB-ARBA"/>
</dbReference>
<evidence type="ECO:0000256" key="3">
    <source>
        <dbReference type="ARBA" id="ARBA00011209"/>
    </source>
</evidence>
<dbReference type="PANTHER" id="PTHR11538">
    <property type="entry name" value="PHENYLALANYL-TRNA SYNTHETASE"/>
    <property type="match status" value="1"/>
</dbReference>
<keyword evidence="8 13" id="KW-0067">ATP-binding</keyword>
<dbReference type="AlphaFoldDB" id="A0AAE3JFS3"/>
<dbReference type="InterPro" id="IPR045864">
    <property type="entry name" value="aa-tRNA-synth_II/BPL/LPL"/>
</dbReference>
<dbReference type="HAMAP" id="MF_00281">
    <property type="entry name" value="Phe_tRNA_synth_alpha1"/>
    <property type="match status" value="1"/>
</dbReference>
<gene>
    <name evidence="13 15" type="primary">pheS</name>
    <name evidence="15" type="ORF">LKD81_08585</name>
</gene>
<evidence type="ECO:0000259" key="14">
    <source>
        <dbReference type="PROSITE" id="PS50862"/>
    </source>
</evidence>
<comment type="cofactor">
    <cofactor evidence="13">
        <name>Mg(2+)</name>
        <dbReference type="ChEBI" id="CHEBI:18420"/>
    </cofactor>
    <text evidence="13">Binds 2 magnesium ions per tetramer.</text>
</comment>
<keyword evidence="16" id="KW-1185">Reference proteome</keyword>
<evidence type="ECO:0000256" key="5">
    <source>
        <dbReference type="ARBA" id="ARBA00022598"/>
    </source>
</evidence>
<dbReference type="GO" id="GO:0000049">
    <property type="term" value="F:tRNA binding"/>
    <property type="evidence" value="ECO:0007669"/>
    <property type="project" value="InterPro"/>
</dbReference>
<dbReference type="GO" id="GO:0000287">
    <property type="term" value="F:magnesium ion binding"/>
    <property type="evidence" value="ECO:0007669"/>
    <property type="project" value="UniProtKB-UniRule"/>
</dbReference>
<keyword evidence="7 13" id="KW-0547">Nucleotide-binding</keyword>
<dbReference type="InterPro" id="IPR004529">
    <property type="entry name" value="Phe-tRNA-synth_IIc_asu"/>
</dbReference>
<keyword evidence="6 13" id="KW-0479">Metal-binding</keyword>
<evidence type="ECO:0000256" key="9">
    <source>
        <dbReference type="ARBA" id="ARBA00022842"/>
    </source>
</evidence>
<keyword evidence="11 13" id="KW-0030">Aminoacyl-tRNA synthetase</keyword>
<evidence type="ECO:0000256" key="7">
    <source>
        <dbReference type="ARBA" id="ARBA00022741"/>
    </source>
</evidence>
<evidence type="ECO:0000313" key="15">
    <source>
        <dbReference type="EMBL" id="MCC2231052.1"/>
    </source>
</evidence>
<evidence type="ECO:0000256" key="11">
    <source>
        <dbReference type="ARBA" id="ARBA00023146"/>
    </source>
</evidence>
<dbReference type="GO" id="GO:0005737">
    <property type="term" value="C:cytoplasm"/>
    <property type="evidence" value="ECO:0007669"/>
    <property type="project" value="UniProtKB-SubCell"/>
</dbReference>
<keyword evidence="9 13" id="KW-0460">Magnesium</keyword>
<dbReference type="InterPro" id="IPR006195">
    <property type="entry name" value="aa-tRNA-synth_II"/>
</dbReference>
<dbReference type="CDD" id="cd00496">
    <property type="entry name" value="PheRS_alpha_core"/>
    <property type="match status" value="1"/>
</dbReference>
<name>A0AAE3JFS3_9FIRM</name>
<dbReference type="SUPFAM" id="SSF55681">
    <property type="entry name" value="Class II aaRS and biotin synthetases"/>
    <property type="match status" value="1"/>
</dbReference>
<evidence type="ECO:0000256" key="4">
    <source>
        <dbReference type="ARBA" id="ARBA00022490"/>
    </source>
</evidence>
<evidence type="ECO:0000256" key="1">
    <source>
        <dbReference type="ARBA" id="ARBA00004496"/>
    </source>
</evidence>
<sequence length="339" mass="38365">MKEKLEKIRSEALAKIEESLDMDKLNEIRVAYLGKKGELTEVLKGMRNVSPEDRPKVGQMVNDTRAAIEAKLEETKNAFAAKMREEQLKAEVIDVTLPAKKTKVGHSHPNSVALDEVERIFIGMGYEVVEGPEVEYDYYNFEALNIPANHPAKDEQDTFYINKDIVLRTQTSPVQVRTMEKQKPPIRVIAPGRVFRADEVDATHSPCFHQIEGLVIDKGITFSDLKGTLAEFAKELFGPETKVKFRPHHFPFTEPSAEVDVTCFKCGGKGCRMCKGSGWIEILGCGMVHPKVLRMSGIDPEEYSGFAFGVGLERIALLKYEIDDMRLMYENDDRFLKQF</sequence>
<evidence type="ECO:0000256" key="2">
    <source>
        <dbReference type="ARBA" id="ARBA00010207"/>
    </source>
</evidence>
<dbReference type="GO" id="GO:0006432">
    <property type="term" value="P:phenylalanyl-tRNA aminoacylation"/>
    <property type="evidence" value="ECO:0007669"/>
    <property type="project" value="UniProtKB-UniRule"/>
</dbReference>
<dbReference type="NCBIfam" id="TIGR00468">
    <property type="entry name" value="pheS"/>
    <property type="match status" value="1"/>
</dbReference>
<evidence type="ECO:0000256" key="13">
    <source>
        <dbReference type="HAMAP-Rule" id="MF_00281"/>
    </source>
</evidence>
<keyword evidence="4 13" id="KW-0963">Cytoplasm</keyword>
<keyword evidence="5 13" id="KW-0436">Ligase</keyword>
<evidence type="ECO:0000256" key="12">
    <source>
        <dbReference type="ARBA" id="ARBA00049255"/>
    </source>
</evidence>
<dbReference type="EMBL" id="JAJEQR010000021">
    <property type="protein sequence ID" value="MCC2231052.1"/>
    <property type="molecule type" value="Genomic_DNA"/>
</dbReference>
<evidence type="ECO:0000256" key="8">
    <source>
        <dbReference type="ARBA" id="ARBA00022840"/>
    </source>
</evidence>
<dbReference type="RefSeq" id="WP_308453587.1">
    <property type="nucleotide sequence ID" value="NZ_JAJEQR010000021.1"/>
</dbReference>